<feature type="transmembrane region" description="Helical" evidence="15">
    <location>
        <begin position="104"/>
        <end position="124"/>
    </location>
</feature>
<evidence type="ECO:0000256" key="12">
    <source>
        <dbReference type="ARBA" id="ARBA00032189"/>
    </source>
</evidence>
<evidence type="ECO:0000256" key="14">
    <source>
        <dbReference type="RuleBase" id="RU003376"/>
    </source>
</evidence>
<evidence type="ECO:0000256" key="1">
    <source>
        <dbReference type="ARBA" id="ARBA00004651"/>
    </source>
</evidence>
<dbReference type="Pfam" id="PF00510">
    <property type="entry name" value="COX3"/>
    <property type="match status" value="1"/>
</dbReference>
<dbReference type="GO" id="GO:0004129">
    <property type="term" value="F:cytochrome-c oxidase activity"/>
    <property type="evidence" value="ECO:0007669"/>
    <property type="project" value="InterPro"/>
</dbReference>
<dbReference type="OrthoDB" id="9810850at2"/>
<evidence type="ECO:0000256" key="2">
    <source>
        <dbReference type="ARBA" id="ARBA00010581"/>
    </source>
</evidence>
<keyword evidence="6 14" id="KW-0812">Transmembrane</keyword>
<evidence type="ECO:0000313" key="17">
    <source>
        <dbReference type="EMBL" id="KCZ57376.1"/>
    </source>
</evidence>
<name>A0A062UAH1_9PROT</name>
<dbReference type="GO" id="GO:0005886">
    <property type="term" value="C:plasma membrane"/>
    <property type="evidence" value="ECO:0007669"/>
    <property type="project" value="UniProtKB-SubCell"/>
</dbReference>
<comment type="subunit">
    <text evidence="3">Heterooctamer of two A chains, two B chains, two C chains and two D chains.</text>
</comment>
<accession>A0A062UAH1</accession>
<evidence type="ECO:0000256" key="15">
    <source>
        <dbReference type="SAM" id="Phobius"/>
    </source>
</evidence>
<evidence type="ECO:0000256" key="3">
    <source>
        <dbReference type="ARBA" id="ARBA00011700"/>
    </source>
</evidence>
<comment type="subcellular location">
    <subcellularLocation>
        <location evidence="1 14">Cell membrane</location>
        <topology evidence="1 14">Multi-pass membrane protein</topology>
    </subcellularLocation>
</comment>
<dbReference type="InterPro" id="IPR035973">
    <property type="entry name" value="Cyt_c_oxidase_su3-like_sf"/>
</dbReference>
<dbReference type="EMBL" id="AWFF01000001">
    <property type="protein sequence ID" value="KCZ57376.1"/>
    <property type="molecule type" value="Genomic_DNA"/>
</dbReference>
<evidence type="ECO:0000256" key="9">
    <source>
        <dbReference type="ARBA" id="ARBA00025694"/>
    </source>
</evidence>
<dbReference type="GO" id="GO:0019646">
    <property type="term" value="P:aerobic electron transport chain"/>
    <property type="evidence" value="ECO:0007669"/>
    <property type="project" value="InterPro"/>
</dbReference>
<feature type="transmembrane region" description="Helical" evidence="15">
    <location>
        <begin position="74"/>
        <end position="95"/>
    </location>
</feature>
<evidence type="ECO:0000256" key="11">
    <source>
        <dbReference type="ARBA" id="ARBA00031884"/>
    </source>
</evidence>
<keyword evidence="8 15" id="KW-0472">Membrane</keyword>
<comment type="caution">
    <text evidence="17">The sequence shown here is derived from an EMBL/GenBank/DDBJ whole genome shotgun (WGS) entry which is preliminary data.</text>
</comment>
<keyword evidence="5" id="KW-1003">Cell membrane</keyword>
<organism evidence="17 18">
    <name type="scientific">Hyphomonas beringensis</name>
    <dbReference type="NCBI Taxonomy" id="1280946"/>
    <lineage>
        <taxon>Bacteria</taxon>
        <taxon>Pseudomonadati</taxon>
        <taxon>Pseudomonadota</taxon>
        <taxon>Alphaproteobacteria</taxon>
        <taxon>Hyphomonadales</taxon>
        <taxon>Hyphomonadaceae</taxon>
        <taxon>Hyphomonas</taxon>
    </lineage>
</organism>
<evidence type="ECO:0000256" key="13">
    <source>
        <dbReference type="ARBA" id="ARBA00032717"/>
    </source>
</evidence>
<dbReference type="PATRIC" id="fig|1280946.3.peg.234"/>
<proteinExistence type="inferred from homology"/>
<feature type="transmembrane region" description="Helical" evidence="15">
    <location>
        <begin position="144"/>
        <end position="167"/>
    </location>
</feature>
<reference evidence="17 18" key="1">
    <citation type="journal article" date="2014" name="Antonie Van Leeuwenhoek">
        <title>Hyphomonas beringensis sp. nov. and Hyphomonas chukchiensis sp. nov., isolated from surface seawater of the Bering Sea and Chukchi Sea.</title>
        <authorList>
            <person name="Li C."/>
            <person name="Lai Q."/>
            <person name="Li G."/>
            <person name="Dong C."/>
            <person name="Wang J."/>
            <person name="Liao Y."/>
            <person name="Shao Z."/>
        </authorList>
    </citation>
    <scope>NUCLEOTIDE SEQUENCE [LARGE SCALE GENOMIC DNA]</scope>
    <source>
        <strain evidence="17 18">25B14_1</strain>
    </source>
</reference>
<dbReference type="PANTHER" id="PTHR11403">
    <property type="entry name" value="CYTOCHROME C OXIDASE SUBUNIT III"/>
    <property type="match status" value="1"/>
</dbReference>
<dbReference type="InterPro" id="IPR000298">
    <property type="entry name" value="Cyt_c_oxidase-like_su3"/>
</dbReference>
<comment type="function">
    <text evidence="9">Cytochrome bo(3) ubiquinol terminal oxidase is the component of the aerobic respiratory chain of E.coli that predominates when cells are grown at high aeration. Has proton pump activity across the membrane in addition to electron transfer, pumping 2 protons/electron.</text>
</comment>
<dbReference type="FunFam" id="1.20.120.80:FF:000001">
    <property type="entry name" value="Cytochrome (Ubi)quinol oxidase subunit III"/>
    <property type="match status" value="1"/>
</dbReference>
<dbReference type="AlphaFoldDB" id="A0A062UAH1"/>
<dbReference type="InterPro" id="IPR024791">
    <property type="entry name" value="Cyt_c/ubiquinol_Oxase_su3"/>
</dbReference>
<evidence type="ECO:0000313" key="18">
    <source>
        <dbReference type="Proteomes" id="UP000027037"/>
    </source>
</evidence>
<dbReference type="Proteomes" id="UP000027037">
    <property type="component" value="Unassembled WGS sequence"/>
</dbReference>
<dbReference type="eggNOG" id="COG1845">
    <property type="taxonomic scope" value="Bacteria"/>
</dbReference>
<dbReference type="PROSITE" id="PS50253">
    <property type="entry name" value="COX3"/>
    <property type="match status" value="1"/>
</dbReference>
<dbReference type="PANTHER" id="PTHR11403:SF2">
    <property type="entry name" value="CYTOCHROME BO(3) UBIQUINOL OXIDASE SUBUNIT 3"/>
    <property type="match status" value="1"/>
</dbReference>
<evidence type="ECO:0000256" key="6">
    <source>
        <dbReference type="ARBA" id="ARBA00022692"/>
    </source>
</evidence>
<sequence length="210" mass="22690">MSNTDNSLYPGLNLTGVQSEANEKAETNVFGFWVFLMSDLIIFGILFATYAAYLNPVGLAGGPGPQELFDIKSVAIQTGLLLLGGVAYGGVSLGVKYDSAAKKVMLWLAISAILGAGFVFFEVSDFIDQAHKGGIPQASGWLSSYWTLVGLHGLHVSVGILWIIAMITQIKTRGLDDTVKIRLSMLGVFWHFLDLIWVGIFSLVFLVPLS</sequence>
<comment type="similarity">
    <text evidence="2 14">Belongs to the cytochrome c oxidase subunit 3 family.</text>
</comment>
<dbReference type="RefSeq" id="WP_034790183.1">
    <property type="nucleotide sequence ID" value="NZ_AWFF01000001.1"/>
</dbReference>
<evidence type="ECO:0000256" key="10">
    <source>
        <dbReference type="ARBA" id="ARBA00030072"/>
    </source>
</evidence>
<feature type="transmembrane region" description="Helical" evidence="15">
    <location>
        <begin position="188"/>
        <end position="209"/>
    </location>
</feature>
<dbReference type="InterPro" id="IPR013833">
    <property type="entry name" value="Cyt_c_oxidase_su3_a-hlx"/>
</dbReference>
<dbReference type="SUPFAM" id="SSF81452">
    <property type="entry name" value="Cytochrome c oxidase subunit III-like"/>
    <property type="match status" value="1"/>
</dbReference>
<evidence type="ECO:0000256" key="4">
    <source>
        <dbReference type="ARBA" id="ARBA00014687"/>
    </source>
</evidence>
<feature type="transmembrane region" description="Helical" evidence="15">
    <location>
        <begin position="30"/>
        <end position="54"/>
    </location>
</feature>
<evidence type="ECO:0000259" key="16">
    <source>
        <dbReference type="PROSITE" id="PS50253"/>
    </source>
</evidence>
<dbReference type="STRING" id="1280946.HY29_01215"/>
<evidence type="ECO:0000256" key="8">
    <source>
        <dbReference type="ARBA" id="ARBA00023136"/>
    </source>
</evidence>
<evidence type="ECO:0000256" key="7">
    <source>
        <dbReference type="ARBA" id="ARBA00022989"/>
    </source>
</evidence>
<keyword evidence="18" id="KW-1185">Reference proteome</keyword>
<feature type="domain" description="Heme-copper oxidase subunit III family profile" evidence="16">
    <location>
        <begin position="30"/>
        <end position="209"/>
    </location>
</feature>
<keyword evidence="7 15" id="KW-1133">Transmembrane helix</keyword>
<protein>
    <recommendedName>
        <fullName evidence="4">Cytochrome bo(3) ubiquinol oxidase subunit 3</fullName>
    </recommendedName>
    <alternativeName>
        <fullName evidence="12">Cytochrome o ubiquinol oxidase subunit 3</fullName>
    </alternativeName>
    <alternativeName>
        <fullName evidence="10">Oxidase bo(3) subunit 3</fullName>
    </alternativeName>
    <alternativeName>
        <fullName evidence="13">Ubiquinol oxidase polypeptide III</fullName>
    </alternativeName>
    <alternativeName>
        <fullName evidence="11">Ubiquinol oxidase subunit 3</fullName>
    </alternativeName>
</protein>
<dbReference type="Gene3D" id="1.20.120.80">
    <property type="entry name" value="Cytochrome c oxidase, subunit III, four-helix bundle"/>
    <property type="match status" value="1"/>
</dbReference>
<gene>
    <name evidence="17" type="ORF">HY29_01215</name>
</gene>
<evidence type="ECO:0000256" key="5">
    <source>
        <dbReference type="ARBA" id="ARBA00022475"/>
    </source>
</evidence>